<organism evidence="1 2">
    <name type="scientific">Euplotes crassus</name>
    <dbReference type="NCBI Taxonomy" id="5936"/>
    <lineage>
        <taxon>Eukaryota</taxon>
        <taxon>Sar</taxon>
        <taxon>Alveolata</taxon>
        <taxon>Ciliophora</taxon>
        <taxon>Intramacronucleata</taxon>
        <taxon>Spirotrichea</taxon>
        <taxon>Hypotrichia</taxon>
        <taxon>Euplotida</taxon>
        <taxon>Euplotidae</taxon>
        <taxon>Moneuplotes</taxon>
    </lineage>
</organism>
<proteinExistence type="predicted"/>
<evidence type="ECO:0000313" key="2">
    <source>
        <dbReference type="Proteomes" id="UP001295684"/>
    </source>
</evidence>
<dbReference type="Proteomes" id="UP001295684">
    <property type="component" value="Unassembled WGS sequence"/>
</dbReference>
<accession>A0AAD1XTS7</accession>
<comment type="caution">
    <text evidence="1">The sequence shown here is derived from an EMBL/GenBank/DDBJ whole genome shotgun (WGS) entry which is preliminary data.</text>
</comment>
<dbReference type="EMBL" id="CAMPGE010019773">
    <property type="protein sequence ID" value="CAI2378085.1"/>
    <property type="molecule type" value="Genomic_DNA"/>
</dbReference>
<gene>
    <name evidence="1" type="ORF">ECRASSUSDP1_LOCUS19477</name>
</gene>
<name>A0AAD1XTS7_EUPCR</name>
<keyword evidence="2" id="KW-1185">Reference proteome</keyword>
<evidence type="ECO:0000313" key="1">
    <source>
        <dbReference type="EMBL" id="CAI2378085.1"/>
    </source>
</evidence>
<protein>
    <submittedName>
        <fullName evidence="1">Uncharacterized protein</fullName>
    </submittedName>
</protein>
<reference evidence="1" key="1">
    <citation type="submission" date="2023-07" db="EMBL/GenBank/DDBJ databases">
        <authorList>
            <consortium name="AG Swart"/>
            <person name="Singh M."/>
            <person name="Singh A."/>
            <person name="Seah K."/>
            <person name="Emmerich C."/>
        </authorList>
    </citation>
    <scope>NUCLEOTIDE SEQUENCE</scope>
    <source>
        <strain evidence="1">DP1</strain>
    </source>
</reference>
<sequence>MKFISDICFCEREVLHSWLRVLLSSKIGSCIPHCKLNIRCLDEVYHCEVCWCTLSAFQLAEASIGQYFLGNLYILFVLTNFNRQLIRSRWVSRKIKKILNARKETLLKERNLSINISFNIAGVLKSSWMVASMAIEIIHMFSEKGQKL</sequence>
<dbReference type="AlphaFoldDB" id="A0AAD1XTS7"/>